<organism evidence="2 3">
    <name type="scientific">Haladaptatus pallidirubidus</name>
    <dbReference type="NCBI Taxonomy" id="1008152"/>
    <lineage>
        <taxon>Archaea</taxon>
        <taxon>Methanobacteriati</taxon>
        <taxon>Methanobacteriota</taxon>
        <taxon>Stenosarchaea group</taxon>
        <taxon>Halobacteria</taxon>
        <taxon>Halobacteriales</taxon>
        <taxon>Haladaptataceae</taxon>
        <taxon>Haladaptatus</taxon>
    </lineage>
</organism>
<comment type="caution">
    <text evidence="2">The sequence shown here is derived from an EMBL/GenBank/DDBJ whole genome shotgun (WGS) entry which is preliminary data.</text>
</comment>
<dbReference type="Proteomes" id="UP001501729">
    <property type="component" value="Unassembled WGS sequence"/>
</dbReference>
<dbReference type="GeneID" id="68613406"/>
<reference evidence="2 3" key="1">
    <citation type="journal article" date="2019" name="Int. J. Syst. Evol. Microbiol.">
        <title>The Global Catalogue of Microorganisms (GCM) 10K type strain sequencing project: providing services to taxonomists for standard genome sequencing and annotation.</title>
        <authorList>
            <consortium name="The Broad Institute Genomics Platform"/>
            <consortium name="The Broad Institute Genome Sequencing Center for Infectious Disease"/>
            <person name="Wu L."/>
            <person name="Ma J."/>
        </authorList>
    </citation>
    <scope>NUCLEOTIDE SEQUENCE [LARGE SCALE GENOMIC DNA]</scope>
    <source>
        <strain evidence="2 3">JCM 17504</strain>
    </source>
</reference>
<dbReference type="InterPro" id="IPR055768">
    <property type="entry name" value="DUF7344"/>
</dbReference>
<protein>
    <recommendedName>
        <fullName evidence="1">DUF7344 domain-containing protein</fullName>
    </recommendedName>
</protein>
<dbReference type="EMBL" id="BAABKX010000014">
    <property type="protein sequence ID" value="GAA5054818.1"/>
    <property type="molecule type" value="Genomic_DNA"/>
</dbReference>
<feature type="domain" description="DUF7344" evidence="1">
    <location>
        <begin position="2"/>
        <end position="69"/>
    </location>
</feature>
<accession>A0AAV3UKS9</accession>
<keyword evidence="3" id="KW-1185">Reference proteome</keyword>
<proteinExistence type="predicted"/>
<dbReference type="AlphaFoldDB" id="A0AAV3UKS9"/>
<dbReference type="RefSeq" id="WP_227773221.1">
    <property type="nucleotide sequence ID" value="NZ_BAABKX010000014.1"/>
</dbReference>
<evidence type="ECO:0000313" key="2">
    <source>
        <dbReference type="EMBL" id="GAA5054818.1"/>
    </source>
</evidence>
<evidence type="ECO:0000313" key="3">
    <source>
        <dbReference type="Proteomes" id="UP001501729"/>
    </source>
</evidence>
<dbReference type="Pfam" id="PF24035">
    <property type="entry name" value="DUF7344"/>
    <property type="match status" value="1"/>
</dbReference>
<gene>
    <name evidence="2" type="ORF">GCM10025751_33800</name>
</gene>
<name>A0AAV3UKS9_9EURY</name>
<sequence length="86" mass="10519">MFDVLSSDYRRRILFELKAERLRVSEASHRWEAEYGDDRDRIELLLCTIHLSKLADFEFVEWHRESDEIRQESRFEEVRPVLDGLY</sequence>
<evidence type="ECO:0000259" key="1">
    <source>
        <dbReference type="Pfam" id="PF24035"/>
    </source>
</evidence>